<keyword evidence="5 11" id="KW-0732">Signal</keyword>
<evidence type="ECO:0000256" key="8">
    <source>
        <dbReference type="ARBA" id="ARBA00023136"/>
    </source>
</evidence>
<gene>
    <name evidence="13" type="ORF">THRCLA_00969</name>
</gene>
<keyword evidence="7 10" id="KW-1133">Transmembrane helix</keyword>
<proteinExistence type="inferred from homology"/>
<accession>A0A1W0A9Q6</accession>
<feature type="domain" description="Nicastrin small lobe" evidence="12">
    <location>
        <begin position="40"/>
        <end position="180"/>
    </location>
</feature>
<dbReference type="STRING" id="74557.A0A1W0A9Q6"/>
<evidence type="ECO:0000259" key="12">
    <source>
        <dbReference type="Pfam" id="PF18266"/>
    </source>
</evidence>
<keyword evidence="14" id="KW-1185">Reference proteome</keyword>
<feature type="chain" id="PRO_5012686862" description="Nicastrin" evidence="11">
    <location>
        <begin position="23"/>
        <end position="712"/>
    </location>
</feature>
<evidence type="ECO:0000256" key="6">
    <source>
        <dbReference type="ARBA" id="ARBA00022976"/>
    </source>
</evidence>
<comment type="subcellular location">
    <subcellularLocation>
        <location evidence="1">Membrane</location>
        <topology evidence="1">Single-pass type I membrane protein</topology>
    </subcellularLocation>
</comment>
<evidence type="ECO:0000256" key="4">
    <source>
        <dbReference type="ARBA" id="ARBA00022692"/>
    </source>
</evidence>
<dbReference type="GO" id="GO:0016485">
    <property type="term" value="P:protein processing"/>
    <property type="evidence" value="ECO:0007669"/>
    <property type="project" value="InterPro"/>
</dbReference>
<evidence type="ECO:0000256" key="1">
    <source>
        <dbReference type="ARBA" id="ARBA00004479"/>
    </source>
</evidence>
<sequence length="712" mass="75175">MWSPRRAAVGLLLSLCVSMAVGGAVTAGSPSNPVVSGGECVRLFHSTGDVGCYSLDKKGTQARLVNVATQEDLNGLALKETSILVLPETLLTKENVAKFNQQYTKGLMVYPISGNSTTYNLDALNPQGKGTIDGALNPTFGNYSWNPVGRDLMGMSFAYPVIQVQSLDAAQQFIKLASKNDGVPTDSSFGVVYRGMMQYYFGPAKMDSPTCLGFTNIKGQRSPKCYPVGGQSSWGVKGDLTSSKPVIIAMAPMDTNAFSHVYAPGANAGASGLVALLATADALKSVPNSSLGKTIVFAAFQAESYGFVGSRRFLADLTAKGNNCGRIITATTPFGESFCGNPVTSSMAISGLSLSKIESAIAIDQVGLSGTTNFSIHTNPNAQSSGIETLVDSMVKSSSAKGSVSKSSSGSMPPGPIISFMNDKEYGNASLTAAVLAGYDTSFPPSYHSRFDLNTSLDASAITKAAQVLAESLFTLAVGNTSSTASAPTVNATLVSEMLICITTNWNCPLMRDYSTPFVNSMIDYLTLTSTSWPSSMQPVSLYSSVYSGNRLPTAVLSDGSGVAIVPDSVTWSSSNTLNLFPNAYETFTRSFLASALGDAQSNPTTCKLTKDCVGTNQECVYPAVCKTRAAYFHDAYSPGLAKEKVAGLFKVVNANMPLWTEPNWDTIGTFVYPDPRSTIGYVALGSGVLCLILGYLLASRFLAHFRKQKLL</sequence>
<feature type="signal peptide" evidence="11">
    <location>
        <begin position="1"/>
        <end position="22"/>
    </location>
</feature>
<dbReference type="PANTHER" id="PTHR21092:SF0">
    <property type="entry name" value="NICASTRIN"/>
    <property type="match status" value="1"/>
</dbReference>
<evidence type="ECO:0000256" key="2">
    <source>
        <dbReference type="ARBA" id="ARBA00007717"/>
    </source>
</evidence>
<dbReference type="Pfam" id="PF05450">
    <property type="entry name" value="Nicastrin"/>
    <property type="match status" value="1"/>
</dbReference>
<organism evidence="13 14">
    <name type="scientific">Thraustotheca clavata</name>
    <dbReference type="NCBI Taxonomy" id="74557"/>
    <lineage>
        <taxon>Eukaryota</taxon>
        <taxon>Sar</taxon>
        <taxon>Stramenopiles</taxon>
        <taxon>Oomycota</taxon>
        <taxon>Saprolegniomycetes</taxon>
        <taxon>Saprolegniales</taxon>
        <taxon>Achlyaceae</taxon>
        <taxon>Thraustotheca</taxon>
    </lineage>
</organism>
<evidence type="ECO:0000256" key="5">
    <source>
        <dbReference type="ARBA" id="ARBA00022729"/>
    </source>
</evidence>
<dbReference type="EMBL" id="JNBS01000285">
    <property type="protein sequence ID" value="OQS07032.1"/>
    <property type="molecule type" value="Genomic_DNA"/>
</dbReference>
<dbReference type="InterPro" id="IPR041084">
    <property type="entry name" value="Ncstrn_small"/>
</dbReference>
<keyword evidence="6" id="KW-0914">Notch signaling pathway</keyword>
<dbReference type="AlphaFoldDB" id="A0A1W0A9Q6"/>
<evidence type="ECO:0000256" key="7">
    <source>
        <dbReference type="ARBA" id="ARBA00022989"/>
    </source>
</evidence>
<reference evidence="13 14" key="1">
    <citation type="journal article" date="2014" name="Genome Biol. Evol.">
        <title>The secreted proteins of Achlya hypogyna and Thraustotheca clavata identify the ancestral oomycete secretome and reveal gene acquisitions by horizontal gene transfer.</title>
        <authorList>
            <person name="Misner I."/>
            <person name="Blouin N."/>
            <person name="Leonard G."/>
            <person name="Richards T.A."/>
            <person name="Lane C.E."/>
        </authorList>
    </citation>
    <scope>NUCLEOTIDE SEQUENCE [LARGE SCALE GENOMIC DNA]</scope>
    <source>
        <strain evidence="13 14">ATCC 34112</strain>
    </source>
</reference>
<evidence type="ECO:0000256" key="11">
    <source>
        <dbReference type="SAM" id="SignalP"/>
    </source>
</evidence>
<comment type="similarity">
    <text evidence="2">Belongs to the nicastrin family.</text>
</comment>
<keyword evidence="4 10" id="KW-0812">Transmembrane</keyword>
<dbReference type="SUPFAM" id="SSF53187">
    <property type="entry name" value="Zn-dependent exopeptidases"/>
    <property type="match status" value="1"/>
</dbReference>
<dbReference type="OrthoDB" id="10265862at2759"/>
<evidence type="ECO:0000256" key="9">
    <source>
        <dbReference type="ARBA" id="ARBA00023180"/>
    </source>
</evidence>
<keyword evidence="9" id="KW-0325">Glycoprotein</keyword>
<evidence type="ECO:0000313" key="13">
    <source>
        <dbReference type="EMBL" id="OQS07032.1"/>
    </source>
</evidence>
<dbReference type="Gene3D" id="3.40.630.10">
    <property type="entry name" value="Zn peptidases"/>
    <property type="match status" value="1"/>
</dbReference>
<dbReference type="GO" id="GO:0005886">
    <property type="term" value="C:plasma membrane"/>
    <property type="evidence" value="ECO:0007669"/>
    <property type="project" value="TreeGrafter"/>
</dbReference>
<feature type="transmembrane region" description="Helical" evidence="10">
    <location>
        <begin position="680"/>
        <end position="699"/>
    </location>
</feature>
<keyword evidence="8 10" id="KW-0472">Membrane</keyword>
<dbReference type="InterPro" id="IPR008710">
    <property type="entry name" value="Nicastrin"/>
</dbReference>
<evidence type="ECO:0000313" key="14">
    <source>
        <dbReference type="Proteomes" id="UP000243217"/>
    </source>
</evidence>
<comment type="caution">
    <text evidence="13">The sequence shown here is derived from an EMBL/GenBank/DDBJ whole genome shotgun (WGS) entry which is preliminary data.</text>
</comment>
<evidence type="ECO:0000256" key="3">
    <source>
        <dbReference type="ARBA" id="ARBA00015303"/>
    </source>
</evidence>
<dbReference type="Proteomes" id="UP000243217">
    <property type="component" value="Unassembled WGS sequence"/>
</dbReference>
<dbReference type="GO" id="GO:0007219">
    <property type="term" value="P:Notch signaling pathway"/>
    <property type="evidence" value="ECO:0007669"/>
    <property type="project" value="UniProtKB-KW"/>
</dbReference>
<dbReference type="PANTHER" id="PTHR21092">
    <property type="entry name" value="NICASTRIN"/>
    <property type="match status" value="1"/>
</dbReference>
<evidence type="ECO:0000256" key="10">
    <source>
        <dbReference type="SAM" id="Phobius"/>
    </source>
</evidence>
<dbReference type="Pfam" id="PF18266">
    <property type="entry name" value="Ncstrn_small"/>
    <property type="match status" value="1"/>
</dbReference>
<name>A0A1W0A9Q6_9STRA</name>
<protein>
    <recommendedName>
        <fullName evidence="3">Nicastrin</fullName>
    </recommendedName>
</protein>